<dbReference type="Proteomes" id="UP000250043">
    <property type="component" value="Unassembled WGS sequence"/>
</dbReference>
<keyword evidence="1" id="KW-0812">Transmembrane</keyword>
<evidence type="ECO:0000256" key="1">
    <source>
        <dbReference type="SAM" id="Phobius"/>
    </source>
</evidence>
<dbReference type="EMBL" id="KV722585">
    <property type="protein sequence ID" value="OCH85421.1"/>
    <property type="molecule type" value="Genomic_DNA"/>
</dbReference>
<feature type="transmembrane region" description="Helical" evidence="1">
    <location>
        <begin position="40"/>
        <end position="61"/>
    </location>
</feature>
<organism evidence="2 3">
    <name type="scientific">Obba rivulosa</name>
    <dbReference type="NCBI Taxonomy" id="1052685"/>
    <lineage>
        <taxon>Eukaryota</taxon>
        <taxon>Fungi</taxon>
        <taxon>Dikarya</taxon>
        <taxon>Basidiomycota</taxon>
        <taxon>Agaricomycotina</taxon>
        <taxon>Agaricomycetes</taxon>
        <taxon>Polyporales</taxon>
        <taxon>Gelatoporiaceae</taxon>
        <taxon>Obba</taxon>
    </lineage>
</organism>
<name>A0A8E2DFY9_9APHY</name>
<proteinExistence type="predicted"/>
<evidence type="ECO:0000313" key="3">
    <source>
        <dbReference type="Proteomes" id="UP000250043"/>
    </source>
</evidence>
<sequence length="73" mass="8022">MPSANPKVGPSTQYTRLTLSLRNSVHSTLSGSDVFADAMLNLRVALLIVCQIVEFLLTAMAQHRPADQHTQMQ</sequence>
<gene>
    <name evidence="2" type="ORF">OBBRIDRAFT_798211</name>
</gene>
<dbReference type="AlphaFoldDB" id="A0A8E2DFY9"/>
<keyword evidence="1" id="KW-0472">Membrane</keyword>
<reference evidence="2 3" key="1">
    <citation type="submission" date="2016-07" db="EMBL/GenBank/DDBJ databases">
        <title>Draft genome of the white-rot fungus Obba rivulosa 3A-2.</title>
        <authorList>
            <consortium name="DOE Joint Genome Institute"/>
            <person name="Miettinen O."/>
            <person name="Riley R."/>
            <person name="Acob R."/>
            <person name="Barry K."/>
            <person name="Cullen D."/>
            <person name="De Vries R."/>
            <person name="Hainaut M."/>
            <person name="Hatakka A."/>
            <person name="Henrissat B."/>
            <person name="Hilden K."/>
            <person name="Kuo R."/>
            <person name="Labutti K."/>
            <person name="Lipzen A."/>
            <person name="Makela M.R."/>
            <person name="Sandor L."/>
            <person name="Spatafora J.W."/>
            <person name="Grigoriev I.V."/>
            <person name="Hibbett D.S."/>
        </authorList>
    </citation>
    <scope>NUCLEOTIDE SEQUENCE [LARGE SCALE GENOMIC DNA]</scope>
    <source>
        <strain evidence="2 3">3A-2</strain>
    </source>
</reference>
<evidence type="ECO:0000313" key="2">
    <source>
        <dbReference type="EMBL" id="OCH85421.1"/>
    </source>
</evidence>
<accession>A0A8E2DFY9</accession>
<keyword evidence="1" id="KW-1133">Transmembrane helix</keyword>
<keyword evidence="3" id="KW-1185">Reference proteome</keyword>
<protein>
    <submittedName>
        <fullName evidence="2">Uncharacterized protein</fullName>
    </submittedName>
</protein>